<dbReference type="Proteomes" id="UP001195769">
    <property type="component" value="Unassembled WGS sequence"/>
</dbReference>
<name>A0AAD4DTV7_9AGAM</name>
<dbReference type="RefSeq" id="XP_041219270.1">
    <property type="nucleotide sequence ID" value="XM_041368238.1"/>
</dbReference>
<sequence length="130" mass="14313">MLVQVAARRSQSDVLRDDHCVEIQSMLLSVASDLSPFENALLSLSSNTFYIFDKWGSDPFSYVALEQYMPSLCAAAVRKGVSDTVHAYAKTVATAAKEKYFSCSRAEAELIKAVLGILSNHYLDGVPKWS</sequence>
<comment type="caution">
    <text evidence="1">The sequence shown here is derived from an EMBL/GenBank/DDBJ whole genome shotgun (WGS) entry which is preliminary data.</text>
</comment>
<organism evidence="1 2">
    <name type="scientific">Suillus fuscotomentosus</name>
    <dbReference type="NCBI Taxonomy" id="1912939"/>
    <lineage>
        <taxon>Eukaryota</taxon>
        <taxon>Fungi</taxon>
        <taxon>Dikarya</taxon>
        <taxon>Basidiomycota</taxon>
        <taxon>Agaricomycotina</taxon>
        <taxon>Agaricomycetes</taxon>
        <taxon>Agaricomycetidae</taxon>
        <taxon>Boletales</taxon>
        <taxon>Suillineae</taxon>
        <taxon>Suillaceae</taxon>
        <taxon>Suillus</taxon>
    </lineage>
</organism>
<dbReference type="EMBL" id="JABBWK010000092">
    <property type="protein sequence ID" value="KAG1893694.1"/>
    <property type="molecule type" value="Genomic_DNA"/>
</dbReference>
<evidence type="ECO:0000313" key="2">
    <source>
        <dbReference type="Proteomes" id="UP001195769"/>
    </source>
</evidence>
<keyword evidence="2" id="KW-1185">Reference proteome</keyword>
<reference evidence="1" key="1">
    <citation type="journal article" date="2020" name="New Phytol.">
        <title>Comparative genomics reveals dynamic genome evolution in host specialist ectomycorrhizal fungi.</title>
        <authorList>
            <person name="Lofgren L.A."/>
            <person name="Nguyen N.H."/>
            <person name="Vilgalys R."/>
            <person name="Ruytinx J."/>
            <person name="Liao H.L."/>
            <person name="Branco S."/>
            <person name="Kuo A."/>
            <person name="LaButti K."/>
            <person name="Lipzen A."/>
            <person name="Andreopoulos W."/>
            <person name="Pangilinan J."/>
            <person name="Riley R."/>
            <person name="Hundley H."/>
            <person name="Na H."/>
            <person name="Barry K."/>
            <person name="Grigoriev I.V."/>
            <person name="Stajich J.E."/>
            <person name="Kennedy P.G."/>
        </authorList>
    </citation>
    <scope>NUCLEOTIDE SEQUENCE</scope>
    <source>
        <strain evidence="1">FC203</strain>
    </source>
</reference>
<evidence type="ECO:0000313" key="1">
    <source>
        <dbReference type="EMBL" id="KAG1893694.1"/>
    </source>
</evidence>
<dbReference type="GeneID" id="64662536"/>
<gene>
    <name evidence="1" type="ORF">F5891DRAFT_1196025</name>
</gene>
<proteinExistence type="predicted"/>
<protein>
    <submittedName>
        <fullName evidence="1">Uncharacterized protein</fullName>
    </submittedName>
</protein>
<accession>A0AAD4DTV7</accession>
<dbReference type="AlphaFoldDB" id="A0AAD4DTV7"/>